<keyword evidence="2" id="KW-0479">Metal-binding</keyword>
<dbReference type="EMBL" id="REFJ01000004">
    <property type="protein sequence ID" value="RMA79313.1"/>
    <property type="molecule type" value="Genomic_DNA"/>
</dbReference>
<dbReference type="GO" id="GO:0046872">
    <property type="term" value="F:metal ion binding"/>
    <property type="evidence" value="ECO:0007669"/>
    <property type="project" value="UniProtKB-KW"/>
</dbReference>
<evidence type="ECO:0000256" key="3">
    <source>
        <dbReference type="ARBA" id="ARBA00023239"/>
    </source>
</evidence>
<dbReference type="FunFam" id="3.20.20.70:FF:000071">
    <property type="entry name" value="Hydroxymethylglutaryl-CoA lyase"/>
    <property type="match status" value="1"/>
</dbReference>
<organism evidence="5 6">
    <name type="scientific">Umboniibacter marinipuniceus</name>
    <dbReference type="NCBI Taxonomy" id="569599"/>
    <lineage>
        <taxon>Bacteria</taxon>
        <taxon>Pseudomonadati</taxon>
        <taxon>Pseudomonadota</taxon>
        <taxon>Gammaproteobacteria</taxon>
        <taxon>Cellvibrionales</taxon>
        <taxon>Cellvibrionaceae</taxon>
        <taxon>Umboniibacter</taxon>
    </lineage>
</organism>
<keyword evidence="6" id="KW-1185">Reference proteome</keyword>
<keyword evidence="3 5" id="KW-0456">Lyase</keyword>
<accession>A0A3M0A2U9</accession>
<dbReference type="AlphaFoldDB" id="A0A3M0A2U9"/>
<sequence length="282" mass="30269">MPDVRIIEVGPRDGLQNQPSVLTVPQRIKFINQLYQAGFQSVEVGSMVRADRIPQMANSEDVIRGIQPTAGSEVSVLVPNIRGFERIDTNIVTEIGVFTAASDTFNQHNINCNIDESLMRIKPLVEVALDQNIKVRGTVSCVAKCPYEGTTSVAKVVDTCEKLFALGCYEIVLGDTIGAATPQRIRALIQALAPSIGTDRIALHAHDTFDTAIHNVAAALELDVRVFDSAASGLGGCPYAPGAKGNVNSRTVIEFCESQGVSTGVDLEQLAIAEAYIQECLN</sequence>
<dbReference type="InterPro" id="IPR013785">
    <property type="entry name" value="Aldolase_TIM"/>
</dbReference>
<evidence type="ECO:0000313" key="5">
    <source>
        <dbReference type="EMBL" id="RMA79313.1"/>
    </source>
</evidence>
<dbReference type="NCBIfam" id="NF004283">
    <property type="entry name" value="PRK05692.1"/>
    <property type="match status" value="1"/>
</dbReference>
<dbReference type="InterPro" id="IPR000891">
    <property type="entry name" value="PYR_CT"/>
</dbReference>
<name>A0A3M0A2U9_9GAMM</name>
<dbReference type="RefSeq" id="WP_121877073.1">
    <property type="nucleotide sequence ID" value="NZ_REFJ01000004.1"/>
</dbReference>
<dbReference type="Pfam" id="PF00682">
    <property type="entry name" value="HMGL-like"/>
    <property type="match status" value="1"/>
</dbReference>
<feature type="domain" description="Pyruvate carboxyltransferase" evidence="4">
    <location>
        <begin position="4"/>
        <end position="271"/>
    </location>
</feature>
<dbReference type="InterPro" id="IPR043594">
    <property type="entry name" value="HMGL"/>
</dbReference>
<proteinExistence type="inferred from homology"/>
<dbReference type="SUPFAM" id="SSF51569">
    <property type="entry name" value="Aldolase"/>
    <property type="match status" value="1"/>
</dbReference>
<evidence type="ECO:0000256" key="2">
    <source>
        <dbReference type="ARBA" id="ARBA00022723"/>
    </source>
</evidence>
<dbReference type="PANTHER" id="PTHR42738">
    <property type="entry name" value="HYDROXYMETHYLGLUTARYL-COA LYASE"/>
    <property type="match status" value="1"/>
</dbReference>
<reference evidence="5 6" key="1">
    <citation type="submission" date="2018-10" db="EMBL/GenBank/DDBJ databases">
        <title>Genomic Encyclopedia of Type Strains, Phase IV (KMG-IV): sequencing the most valuable type-strain genomes for metagenomic binning, comparative biology and taxonomic classification.</title>
        <authorList>
            <person name="Goeker M."/>
        </authorList>
    </citation>
    <scope>NUCLEOTIDE SEQUENCE [LARGE SCALE GENOMIC DNA]</scope>
    <source>
        <strain evidence="5 6">DSM 25080</strain>
    </source>
</reference>
<gene>
    <name evidence="5" type="ORF">DFR27_1753</name>
</gene>
<comment type="caution">
    <text evidence="5">The sequence shown here is derived from an EMBL/GenBank/DDBJ whole genome shotgun (WGS) entry which is preliminary data.</text>
</comment>
<evidence type="ECO:0000259" key="4">
    <source>
        <dbReference type="PROSITE" id="PS50991"/>
    </source>
</evidence>
<evidence type="ECO:0000313" key="6">
    <source>
        <dbReference type="Proteomes" id="UP000267187"/>
    </source>
</evidence>
<dbReference type="OrthoDB" id="9784013at2"/>
<evidence type="ECO:0000256" key="1">
    <source>
        <dbReference type="ARBA" id="ARBA00009405"/>
    </source>
</evidence>
<dbReference type="PANTHER" id="PTHR42738:SF7">
    <property type="entry name" value="HYDROXYMETHYLGLUTARYL-COA LYASE"/>
    <property type="match status" value="1"/>
</dbReference>
<dbReference type="GO" id="GO:0004419">
    <property type="term" value="F:hydroxymethylglutaryl-CoA lyase activity"/>
    <property type="evidence" value="ECO:0007669"/>
    <property type="project" value="TreeGrafter"/>
</dbReference>
<dbReference type="Proteomes" id="UP000267187">
    <property type="component" value="Unassembled WGS sequence"/>
</dbReference>
<dbReference type="Gene3D" id="3.20.20.70">
    <property type="entry name" value="Aldolase class I"/>
    <property type="match status" value="1"/>
</dbReference>
<comment type="similarity">
    <text evidence="1">Belongs to the HMG-CoA lyase family.</text>
</comment>
<dbReference type="GO" id="GO:0046951">
    <property type="term" value="P:ketone body biosynthetic process"/>
    <property type="evidence" value="ECO:0007669"/>
    <property type="project" value="TreeGrafter"/>
</dbReference>
<dbReference type="GO" id="GO:0006552">
    <property type="term" value="P:L-leucine catabolic process"/>
    <property type="evidence" value="ECO:0007669"/>
    <property type="project" value="TreeGrafter"/>
</dbReference>
<dbReference type="PROSITE" id="PS50991">
    <property type="entry name" value="PYR_CT"/>
    <property type="match status" value="1"/>
</dbReference>
<protein>
    <submittedName>
        <fullName evidence="5">Hydroxymethylglutaryl-CoA lyase</fullName>
    </submittedName>
</protein>
<dbReference type="CDD" id="cd07938">
    <property type="entry name" value="DRE_TIM_HMGL"/>
    <property type="match status" value="1"/>
</dbReference>